<feature type="compositionally biased region" description="Basic and acidic residues" evidence="6">
    <location>
        <begin position="179"/>
        <end position="197"/>
    </location>
</feature>
<reference evidence="7 8" key="1">
    <citation type="submission" date="2022-03" db="EMBL/GenBank/DDBJ databases">
        <authorList>
            <person name="Macdonald S."/>
            <person name="Ahmed S."/>
            <person name="Newling K."/>
        </authorList>
    </citation>
    <scope>NUCLEOTIDE SEQUENCE [LARGE SCALE GENOMIC DNA]</scope>
</reference>
<sequence length="409" mass="45673">MAKKSTGKYQLSTGRYPVAFYFNDVSPEYGCKWNGGGASAFLTDPARTTDMSITVRMNSEDHTIFLQVQISDGSGYMRNIHFPFSIVKDTPLEVALEMVKELEITDWDSLEIAAMIENEISLLVPNWSAHEDPSLLHQSFGHEDDDDNGEGGRRRTRPFYSDVCSPDPTVSVKHNNNNSHEDPSLMHQSFGHEDEGGGRSTRPFYSAASSLVAVKENKNAHEDPSLLHHSFGYEVDDDNGEREGQKTLPFYSASCSPDPTVVIKDNNNPHEDPSFQHQTFGHEDDDYNVQVGRGGKTSFFYSAACSPDPTVAVTDNEGSSNDGGSGRGSSNTLLSSSTYQQHSPPVEDDDQNPQRRRRLKLHKLRSLVDKRTQVLHRSLMELINRHARRGRGSNMNLNELQHQPVADFL</sequence>
<dbReference type="Gene3D" id="3.10.20.90">
    <property type="entry name" value="Phosphatidylinositol 3-kinase Catalytic Subunit, Chain A, domain 1"/>
    <property type="match status" value="1"/>
</dbReference>
<protein>
    <recommendedName>
        <fullName evidence="1">non-specific serine/threonine protein kinase</fullName>
        <ecNumber evidence="1">2.7.11.1</ecNumber>
    </recommendedName>
</protein>
<proteinExistence type="predicted"/>
<evidence type="ECO:0000313" key="8">
    <source>
        <dbReference type="Proteomes" id="UP001642260"/>
    </source>
</evidence>
<dbReference type="EMBL" id="CAKOAT010097489">
    <property type="protein sequence ID" value="CAH8322752.1"/>
    <property type="molecule type" value="Genomic_DNA"/>
</dbReference>
<keyword evidence="3" id="KW-0808">Transferase</keyword>
<name>A0ABC8JD61_ERUVS</name>
<dbReference type="Proteomes" id="UP001642260">
    <property type="component" value="Unassembled WGS sequence"/>
</dbReference>
<comment type="caution">
    <text evidence="7">The sequence shown here is derived from an EMBL/GenBank/DDBJ whole genome shotgun (WGS) entry which is preliminary data.</text>
</comment>
<evidence type="ECO:0000256" key="2">
    <source>
        <dbReference type="ARBA" id="ARBA00022527"/>
    </source>
</evidence>
<feature type="region of interest" description="Disordered" evidence="6">
    <location>
        <begin position="136"/>
        <end position="202"/>
    </location>
</feature>
<keyword evidence="8" id="KW-1185">Reference proteome</keyword>
<dbReference type="GO" id="GO:0004674">
    <property type="term" value="F:protein serine/threonine kinase activity"/>
    <property type="evidence" value="ECO:0007669"/>
    <property type="project" value="UniProtKB-KW"/>
</dbReference>
<feature type="region of interest" description="Disordered" evidence="6">
    <location>
        <begin position="233"/>
        <end position="287"/>
    </location>
</feature>
<evidence type="ECO:0000256" key="5">
    <source>
        <dbReference type="ARBA" id="ARBA00048679"/>
    </source>
</evidence>
<dbReference type="PANTHER" id="PTHR13902">
    <property type="entry name" value="SERINE/THREONINE-PROTEIN KINASE WNK WITH NO LYSINE -RELATED"/>
    <property type="match status" value="1"/>
</dbReference>
<evidence type="ECO:0000256" key="3">
    <source>
        <dbReference type="ARBA" id="ARBA00022777"/>
    </source>
</evidence>
<comment type="catalytic activity">
    <reaction evidence="5">
        <text>L-seryl-[protein] + ATP = O-phospho-L-seryl-[protein] + ADP + H(+)</text>
        <dbReference type="Rhea" id="RHEA:17989"/>
        <dbReference type="Rhea" id="RHEA-COMP:9863"/>
        <dbReference type="Rhea" id="RHEA-COMP:11604"/>
        <dbReference type="ChEBI" id="CHEBI:15378"/>
        <dbReference type="ChEBI" id="CHEBI:29999"/>
        <dbReference type="ChEBI" id="CHEBI:30616"/>
        <dbReference type="ChEBI" id="CHEBI:83421"/>
        <dbReference type="ChEBI" id="CHEBI:456216"/>
        <dbReference type="EC" id="2.7.11.1"/>
    </reaction>
</comment>
<evidence type="ECO:0000256" key="1">
    <source>
        <dbReference type="ARBA" id="ARBA00012513"/>
    </source>
</evidence>
<feature type="compositionally biased region" description="Polar residues" evidence="6">
    <location>
        <begin position="331"/>
        <end position="343"/>
    </location>
</feature>
<evidence type="ECO:0000313" key="7">
    <source>
        <dbReference type="EMBL" id="CAH8322752.1"/>
    </source>
</evidence>
<keyword evidence="3" id="KW-0418">Kinase</keyword>
<keyword evidence="2" id="KW-0723">Serine/threonine-protein kinase</keyword>
<dbReference type="EC" id="2.7.11.1" evidence="1"/>
<dbReference type="InterPro" id="IPR050588">
    <property type="entry name" value="WNK_Ser-Thr_kinase"/>
</dbReference>
<comment type="catalytic activity">
    <reaction evidence="4">
        <text>L-threonyl-[protein] + ATP = O-phospho-L-threonyl-[protein] + ADP + H(+)</text>
        <dbReference type="Rhea" id="RHEA:46608"/>
        <dbReference type="Rhea" id="RHEA-COMP:11060"/>
        <dbReference type="Rhea" id="RHEA-COMP:11605"/>
        <dbReference type="ChEBI" id="CHEBI:15378"/>
        <dbReference type="ChEBI" id="CHEBI:30013"/>
        <dbReference type="ChEBI" id="CHEBI:30616"/>
        <dbReference type="ChEBI" id="CHEBI:61977"/>
        <dbReference type="ChEBI" id="CHEBI:456216"/>
        <dbReference type="EC" id="2.7.11.1"/>
    </reaction>
</comment>
<evidence type="ECO:0000256" key="6">
    <source>
        <dbReference type="SAM" id="MobiDB-lite"/>
    </source>
</evidence>
<gene>
    <name evidence="7" type="ORF">ERUC_LOCUS9708</name>
</gene>
<accession>A0ABC8JD61</accession>
<feature type="region of interest" description="Disordered" evidence="6">
    <location>
        <begin position="312"/>
        <end position="354"/>
    </location>
</feature>
<evidence type="ECO:0000256" key="4">
    <source>
        <dbReference type="ARBA" id="ARBA00047899"/>
    </source>
</evidence>
<dbReference type="AlphaFoldDB" id="A0ABC8JD61"/>
<organism evidence="7 8">
    <name type="scientific">Eruca vesicaria subsp. sativa</name>
    <name type="common">Garden rocket</name>
    <name type="synonym">Eruca sativa</name>
    <dbReference type="NCBI Taxonomy" id="29727"/>
    <lineage>
        <taxon>Eukaryota</taxon>
        <taxon>Viridiplantae</taxon>
        <taxon>Streptophyta</taxon>
        <taxon>Embryophyta</taxon>
        <taxon>Tracheophyta</taxon>
        <taxon>Spermatophyta</taxon>
        <taxon>Magnoliopsida</taxon>
        <taxon>eudicotyledons</taxon>
        <taxon>Gunneridae</taxon>
        <taxon>Pentapetalae</taxon>
        <taxon>rosids</taxon>
        <taxon>malvids</taxon>
        <taxon>Brassicales</taxon>
        <taxon>Brassicaceae</taxon>
        <taxon>Brassiceae</taxon>
        <taxon>Eruca</taxon>
    </lineage>
</organism>